<keyword evidence="7" id="KW-1185">Reference proteome</keyword>
<dbReference type="InterPro" id="IPR050406">
    <property type="entry name" value="FGGY_Carb_Kinase"/>
</dbReference>
<dbReference type="InterPro" id="IPR018485">
    <property type="entry name" value="FGGY_C"/>
</dbReference>
<dbReference type="Gene3D" id="3.30.420.40">
    <property type="match status" value="2"/>
</dbReference>
<dbReference type="PANTHER" id="PTHR43095">
    <property type="entry name" value="SUGAR KINASE"/>
    <property type="match status" value="1"/>
</dbReference>
<evidence type="ECO:0000256" key="3">
    <source>
        <dbReference type="ARBA" id="ARBA00022777"/>
    </source>
</evidence>
<dbReference type="InterPro" id="IPR000577">
    <property type="entry name" value="Carb_kinase_FGGY"/>
</dbReference>
<dbReference type="PIRSF" id="PIRSF000538">
    <property type="entry name" value="GlpK"/>
    <property type="match status" value="1"/>
</dbReference>
<dbReference type="GO" id="GO:0005975">
    <property type="term" value="P:carbohydrate metabolic process"/>
    <property type="evidence" value="ECO:0007669"/>
    <property type="project" value="InterPro"/>
</dbReference>
<reference evidence="6 7" key="1">
    <citation type="submission" date="2018-12" db="EMBL/GenBank/DDBJ databases">
        <title>Complete genome sequence of Flaviflexus salsibiostraticola KCTC 33148.</title>
        <authorList>
            <person name="Bae J.-W."/>
        </authorList>
    </citation>
    <scope>NUCLEOTIDE SEQUENCE [LARGE SCALE GENOMIC DNA]</scope>
    <source>
        <strain evidence="6 7">KCTC 33148</strain>
    </source>
</reference>
<feature type="domain" description="Carbohydrate kinase FGGY N-terminal" evidence="4">
    <location>
        <begin position="18"/>
        <end position="265"/>
    </location>
</feature>
<evidence type="ECO:0000259" key="4">
    <source>
        <dbReference type="Pfam" id="PF00370"/>
    </source>
</evidence>
<accession>A0A3Q8WSG3</accession>
<name>A0A3Q8WSG3_9ACTO</name>
<dbReference type="InterPro" id="IPR043129">
    <property type="entry name" value="ATPase_NBD"/>
</dbReference>
<evidence type="ECO:0000313" key="7">
    <source>
        <dbReference type="Proteomes" id="UP000270021"/>
    </source>
</evidence>
<dbReference type="AlphaFoldDB" id="A0A3Q8WSG3"/>
<evidence type="ECO:0000259" key="5">
    <source>
        <dbReference type="Pfam" id="PF02782"/>
    </source>
</evidence>
<gene>
    <name evidence="6" type="ORF">EJO69_02255</name>
</gene>
<evidence type="ECO:0000256" key="2">
    <source>
        <dbReference type="ARBA" id="ARBA00022679"/>
    </source>
</evidence>
<keyword evidence="2" id="KW-0808">Transferase</keyword>
<dbReference type="CDD" id="cd07802">
    <property type="entry name" value="ASKHA_NBD_FGGY_EcLyxK-like"/>
    <property type="match status" value="1"/>
</dbReference>
<dbReference type="PANTHER" id="PTHR43095:SF3">
    <property type="entry name" value="L-XYLULOSE_3-KETO-L-GULONATE KINASE"/>
    <property type="match status" value="1"/>
</dbReference>
<dbReference type="SUPFAM" id="SSF53067">
    <property type="entry name" value="Actin-like ATPase domain"/>
    <property type="match status" value="2"/>
</dbReference>
<sequence length="520" mass="56258">MSKWRAFLVAGLDAKMQYILGIDNGGTVTKAALHAADGRSIAMTSRSVRPIVQAPGWSERDMEELWEANVSVIREVVEKSQVDPADIAGLVLTGHGNGVYLVDAEGRPVRNGIISNDSRSHGIVDRWNADGSYRERCKPLTMQSLFSGGPLPILAWLAENEPEVVEKTHYIFMVKDFIRYRLTGAANFERTDASCTDLYDMVSHELHEDVFAKMNAGNWEGKLPPLIDSTGIGGTVLPEVAAATGLLETTPVVAGVSDISGAPVGVGGVSDHELSVIAGTWSINSYFSPDPVLDDQQFMTSMAPLPGRYLITEASPTSAANLEWFIQKVLRAIPSFADASNAELYEFCNEMAYSEGASNTEITYLPFLFGTSMHPHVPGSFTGITNADGLPQMLYSIYEGVALSHLEHIEKLRSYTDKLKSRARLTGGVTRSRRWTQLFADVIGVEIESVDVEESGILGAVIVGATALGLYPSVADAAEAMVPAPAPTRFKPSADYSASYSRWRATVEAADRRVSEGTAE</sequence>
<dbReference type="Proteomes" id="UP000270021">
    <property type="component" value="Chromosome"/>
</dbReference>
<dbReference type="EMBL" id="CP034438">
    <property type="protein sequence ID" value="AZN29251.1"/>
    <property type="molecule type" value="Genomic_DNA"/>
</dbReference>
<organism evidence="6 7">
    <name type="scientific">Flaviflexus salsibiostraticola</name>
    <dbReference type="NCBI Taxonomy" id="1282737"/>
    <lineage>
        <taxon>Bacteria</taxon>
        <taxon>Bacillati</taxon>
        <taxon>Actinomycetota</taxon>
        <taxon>Actinomycetes</taxon>
        <taxon>Actinomycetales</taxon>
        <taxon>Actinomycetaceae</taxon>
        <taxon>Flaviflexus</taxon>
    </lineage>
</organism>
<dbReference type="OrthoDB" id="9782710at2"/>
<dbReference type="InterPro" id="IPR018484">
    <property type="entry name" value="FGGY_N"/>
</dbReference>
<comment type="similarity">
    <text evidence="1">Belongs to the FGGY kinase family.</text>
</comment>
<evidence type="ECO:0000256" key="1">
    <source>
        <dbReference type="ARBA" id="ARBA00009156"/>
    </source>
</evidence>
<dbReference type="Pfam" id="PF00370">
    <property type="entry name" value="FGGY_N"/>
    <property type="match status" value="1"/>
</dbReference>
<feature type="domain" description="Carbohydrate kinase FGGY C-terminal" evidence="5">
    <location>
        <begin position="275"/>
        <end position="467"/>
    </location>
</feature>
<dbReference type="Pfam" id="PF02782">
    <property type="entry name" value="FGGY_C"/>
    <property type="match status" value="1"/>
</dbReference>
<proteinExistence type="inferred from homology"/>
<evidence type="ECO:0000313" key="6">
    <source>
        <dbReference type="EMBL" id="AZN29251.1"/>
    </source>
</evidence>
<keyword evidence="3 6" id="KW-0418">Kinase</keyword>
<dbReference type="KEGG" id="fsl:EJO69_02255"/>
<dbReference type="GO" id="GO:0016301">
    <property type="term" value="F:kinase activity"/>
    <property type="evidence" value="ECO:0007669"/>
    <property type="project" value="UniProtKB-KW"/>
</dbReference>
<protein>
    <submittedName>
        <fullName evidence="6">Carbohydrate kinase</fullName>
    </submittedName>
</protein>